<keyword evidence="1" id="KW-0694">RNA-binding</keyword>
<sequence length="684" mass="75743">MVRVPRRSLSVGFRRIRRLHFEIYGEIVDSVIMKDRITNKPRGFGFITYKDASVVDKVIDDTHVFSGKTVEIKRTIPKGAAPLKDFKTRKIFVGGIPTTLSEDEFKNFFSEFGRVEDHEIIRDHATNRSRGFGFIVFEKEKDVDDLLAKKGNMIDLAGTKVEIKKAEPRKPSNAPSSAFDGEPRTRHFGDSVGRYGGSYGGFGSAGGYGPSSYRTPGSFGPRPGGYGGYGNVAGDYGGGYSGYAGGFGDYRAESSLGYSSRFGSYGGGFGGGYDGGYGGYGREAGGYGGSSYGGGYDSPAGYTSGLYGSRDFIRSSELKSTVRHHKKKHLFAWLSTQEWGSSRRHFGNPRFPLLLGTKLTETVRGVRTVRGAEMEDYMENVKRLRTQINDIEEAAAKRSVEEQKQKTAIGALQTDLDLVRTEIKRLNEEAAEMLKSQAQTSSEIAAKQKKISSLETESCTLSQTLELLEQEMTTTSLKHKEKRSYYAKVTEDLNLKLQEQQEWYNSKRQKMKADAASVDANVDKEIVQTKGSGNAVPSMGTNLGNMGDDTSGRNKDLAIELESAKSKLAEIEAKRSEVARDSIKSKQLLEEMSYKLQASPPTLREMDVKALEEEHKSLVADKAGELEYLQSLKERIKQLKNISHVLKCRCGKEYNVELELCWYSSISLAGRNPNDRDLGELDIL</sequence>
<dbReference type="SMART" id="SM00360">
    <property type="entry name" value="RRM"/>
    <property type="match status" value="2"/>
</dbReference>
<proteinExistence type="predicted"/>
<keyword evidence="6" id="KW-1185">Reference proteome</keyword>
<evidence type="ECO:0000256" key="1">
    <source>
        <dbReference type="PROSITE-ProRule" id="PRU00176"/>
    </source>
</evidence>
<accession>A0AAV8QU75</accession>
<feature type="domain" description="RRM" evidence="4">
    <location>
        <begin position="89"/>
        <end position="168"/>
    </location>
</feature>
<feature type="coiled-coil region" evidence="2">
    <location>
        <begin position="554"/>
        <end position="581"/>
    </location>
</feature>
<feature type="coiled-coil region" evidence="2">
    <location>
        <begin position="374"/>
        <end position="443"/>
    </location>
</feature>
<reference evidence="5 6" key="1">
    <citation type="submission" date="2022-12" db="EMBL/GenBank/DDBJ databases">
        <title>Chromosome-scale assembly of the Ensete ventricosum genome.</title>
        <authorList>
            <person name="Dussert Y."/>
            <person name="Stocks J."/>
            <person name="Wendawek A."/>
            <person name="Woldeyes F."/>
            <person name="Nichols R.A."/>
            <person name="Borrell J.S."/>
        </authorList>
    </citation>
    <scope>NUCLEOTIDE SEQUENCE [LARGE SCALE GENOMIC DNA]</scope>
    <source>
        <strain evidence="6">cv. Maze</strain>
        <tissue evidence="5">Seeds</tissue>
    </source>
</reference>
<gene>
    <name evidence="5" type="ORF">OPV22_012873</name>
</gene>
<dbReference type="AlphaFoldDB" id="A0AAV8QU75"/>
<dbReference type="PROSITE" id="PS50102">
    <property type="entry name" value="RRM"/>
    <property type="match status" value="2"/>
</dbReference>
<evidence type="ECO:0000256" key="2">
    <source>
        <dbReference type="SAM" id="Coils"/>
    </source>
</evidence>
<dbReference type="GO" id="GO:0003723">
    <property type="term" value="F:RNA binding"/>
    <property type="evidence" value="ECO:0007669"/>
    <property type="project" value="UniProtKB-UniRule"/>
</dbReference>
<dbReference type="Pfam" id="PF00076">
    <property type="entry name" value="RRM_1"/>
    <property type="match status" value="2"/>
</dbReference>
<organism evidence="5 6">
    <name type="scientific">Ensete ventricosum</name>
    <name type="common">Abyssinian banana</name>
    <name type="synonym">Musa ensete</name>
    <dbReference type="NCBI Taxonomy" id="4639"/>
    <lineage>
        <taxon>Eukaryota</taxon>
        <taxon>Viridiplantae</taxon>
        <taxon>Streptophyta</taxon>
        <taxon>Embryophyta</taxon>
        <taxon>Tracheophyta</taxon>
        <taxon>Spermatophyta</taxon>
        <taxon>Magnoliopsida</taxon>
        <taxon>Liliopsida</taxon>
        <taxon>Zingiberales</taxon>
        <taxon>Musaceae</taxon>
        <taxon>Ensete</taxon>
    </lineage>
</organism>
<feature type="region of interest" description="Disordered" evidence="3">
    <location>
        <begin position="165"/>
        <end position="185"/>
    </location>
</feature>
<evidence type="ECO:0000313" key="6">
    <source>
        <dbReference type="Proteomes" id="UP001222027"/>
    </source>
</evidence>
<dbReference type="PANTHER" id="PTHR38353:SF2">
    <property type="entry name" value="TROPOMYOSIN"/>
    <property type="match status" value="1"/>
</dbReference>
<dbReference type="PANTHER" id="PTHR38353">
    <property type="entry name" value="TROPOMYOSIN"/>
    <property type="match status" value="1"/>
</dbReference>
<dbReference type="Gene3D" id="3.30.70.330">
    <property type="match status" value="2"/>
</dbReference>
<keyword evidence="2" id="KW-0175">Coiled coil</keyword>
<dbReference type="InterPro" id="IPR035979">
    <property type="entry name" value="RBD_domain_sf"/>
</dbReference>
<evidence type="ECO:0000313" key="5">
    <source>
        <dbReference type="EMBL" id="KAJ8491152.1"/>
    </source>
</evidence>
<evidence type="ECO:0000256" key="3">
    <source>
        <dbReference type="SAM" id="MobiDB-lite"/>
    </source>
</evidence>
<dbReference type="Proteomes" id="UP001222027">
    <property type="component" value="Unassembled WGS sequence"/>
</dbReference>
<evidence type="ECO:0000259" key="4">
    <source>
        <dbReference type="PROSITE" id="PS50102"/>
    </source>
</evidence>
<comment type="caution">
    <text evidence="5">The sequence shown here is derived from an EMBL/GenBank/DDBJ whole genome shotgun (WGS) entry which is preliminary data.</text>
</comment>
<dbReference type="InterPro" id="IPR012677">
    <property type="entry name" value="Nucleotide-bd_a/b_plait_sf"/>
</dbReference>
<protein>
    <recommendedName>
        <fullName evidence="4">RRM domain-containing protein</fullName>
    </recommendedName>
</protein>
<dbReference type="InterPro" id="IPR000504">
    <property type="entry name" value="RRM_dom"/>
</dbReference>
<name>A0AAV8QU75_ENSVE</name>
<dbReference type="EMBL" id="JAQQAF010000004">
    <property type="protein sequence ID" value="KAJ8491152.1"/>
    <property type="molecule type" value="Genomic_DNA"/>
</dbReference>
<feature type="domain" description="RRM" evidence="4">
    <location>
        <begin position="1"/>
        <end position="77"/>
    </location>
</feature>
<dbReference type="SUPFAM" id="SSF54928">
    <property type="entry name" value="RNA-binding domain, RBD"/>
    <property type="match status" value="2"/>
</dbReference>